<gene>
    <name evidence="2" type="ORF">P3F81_01180</name>
</gene>
<dbReference type="InterPro" id="IPR032820">
    <property type="entry name" value="ATPase_put"/>
</dbReference>
<name>A0A9Y2AK50_9FIRM</name>
<sequence>MKKREESTLAAAGFALGIGISFAVIIGVGIFIGRWIDEVFLSSPWGTIIGIVLGFITGMWSVYKRLVGKSKI</sequence>
<dbReference type="AlphaFoldDB" id="A0A9Y2AK50"/>
<evidence type="ECO:0000313" key="3">
    <source>
        <dbReference type="Proteomes" id="UP001243623"/>
    </source>
</evidence>
<organism evidence="2 3">
    <name type="scientific">Selenobaculum gibii</name>
    <dbReference type="NCBI Taxonomy" id="3054208"/>
    <lineage>
        <taxon>Bacteria</taxon>
        <taxon>Bacillati</taxon>
        <taxon>Bacillota</taxon>
        <taxon>Negativicutes</taxon>
        <taxon>Selenomonadales</taxon>
        <taxon>Selenomonadaceae</taxon>
        <taxon>Selenobaculum</taxon>
    </lineage>
</organism>
<protein>
    <submittedName>
        <fullName evidence="2">AtpZ/AtpI family protein</fullName>
    </submittedName>
</protein>
<keyword evidence="3" id="KW-1185">Reference proteome</keyword>
<keyword evidence="1" id="KW-0472">Membrane</keyword>
<dbReference type="EMBL" id="CP120678">
    <property type="protein sequence ID" value="WIW70965.1"/>
    <property type="molecule type" value="Genomic_DNA"/>
</dbReference>
<dbReference type="RefSeq" id="WP_147667129.1">
    <property type="nucleotide sequence ID" value="NZ_CP120678.1"/>
</dbReference>
<feature type="transmembrane region" description="Helical" evidence="1">
    <location>
        <begin position="45"/>
        <end position="63"/>
    </location>
</feature>
<proteinExistence type="predicted"/>
<dbReference type="Proteomes" id="UP001243623">
    <property type="component" value="Chromosome"/>
</dbReference>
<evidence type="ECO:0000313" key="2">
    <source>
        <dbReference type="EMBL" id="WIW70965.1"/>
    </source>
</evidence>
<evidence type="ECO:0000256" key="1">
    <source>
        <dbReference type="SAM" id="Phobius"/>
    </source>
</evidence>
<keyword evidence="1" id="KW-1133">Transmembrane helix</keyword>
<keyword evidence="1" id="KW-0812">Transmembrane</keyword>
<dbReference type="Pfam" id="PF09527">
    <property type="entry name" value="ATPase_gene1"/>
    <property type="match status" value="1"/>
</dbReference>
<dbReference type="KEGG" id="sgbi:P3F81_01180"/>
<feature type="transmembrane region" description="Helical" evidence="1">
    <location>
        <begin position="12"/>
        <end position="33"/>
    </location>
</feature>
<accession>A0A9Y2AK50</accession>
<reference evidence="2" key="1">
    <citation type="submission" date="2023-03" db="EMBL/GenBank/DDBJ databases">
        <title>Selenobaculum gbiensis gen. nov. sp. nov., a new bacterium isolated from the gut microbiota of IBD patient.</title>
        <authorList>
            <person name="Yeo S."/>
            <person name="Park H."/>
            <person name="Huh C.S."/>
        </authorList>
    </citation>
    <scope>NUCLEOTIDE SEQUENCE</scope>
    <source>
        <strain evidence="2">ICN-92133</strain>
    </source>
</reference>